<evidence type="ECO:0000259" key="3">
    <source>
        <dbReference type="Pfam" id="PF14361"/>
    </source>
</evidence>
<dbReference type="InterPro" id="IPR025736">
    <property type="entry name" value="PucR_C-HTH_dom"/>
</dbReference>
<evidence type="ECO:0000313" key="5">
    <source>
        <dbReference type="EMBL" id="MFD0855599.1"/>
    </source>
</evidence>
<dbReference type="Pfam" id="PF17853">
    <property type="entry name" value="GGDEF_2"/>
    <property type="match status" value="1"/>
</dbReference>
<dbReference type="Proteomes" id="UP001597083">
    <property type="component" value="Unassembled WGS sequence"/>
</dbReference>
<feature type="domain" description="RsbT co-antagonist protein RsbRD N-terminal" evidence="3">
    <location>
        <begin position="3"/>
        <end position="86"/>
    </location>
</feature>
<dbReference type="InterPro" id="IPR041522">
    <property type="entry name" value="CdaR_GGDEF"/>
</dbReference>
<evidence type="ECO:0000259" key="2">
    <source>
        <dbReference type="Pfam" id="PF13556"/>
    </source>
</evidence>
<comment type="similarity">
    <text evidence="1">Belongs to the CdaR family.</text>
</comment>
<dbReference type="Pfam" id="PF13556">
    <property type="entry name" value="HTH_30"/>
    <property type="match status" value="1"/>
</dbReference>
<reference evidence="6" key="1">
    <citation type="journal article" date="2019" name="Int. J. Syst. Evol. Microbiol.">
        <title>The Global Catalogue of Microorganisms (GCM) 10K type strain sequencing project: providing services to taxonomists for standard genome sequencing and annotation.</title>
        <authorList>
            <consortium name="The Broad Institute Genomics Platform"/>
            <consortium name="The Broad Institute Genome Sequencing Center for Infectious Disease"/>
            <person name="Wu L."/>
            <person name="Ma J."/>
        </authorList>
    </citation>
    <scope>NUCLEOTIDE SEQUENCE [LARGE SCALE GENOMIC DNA]</scope>
    <source>
        <strain evidence="6">JCM 31696</strain>
    </source>
</reference>
<comment type="caution">
    <text evidence="5">The sequence shown here is derived from an EMBL/GenBank/DDBJ whole genome shotgun (WGS) entry which is preliminary data.</text>
</comment>
<dbReference type="Pfam" id="PF14361">
    <property type="entry name" value="RsbRD_N"/>
    <property type="match status" value="1"/>
</dbReference>
<feature type="non-terminal residue" evidence="5">
    <location>
        <position position="1"/>
    </location>
</feature>
<feature type="domain" description="PucR C-terminal helix-turn-helix" evidence="2">
    <location>
        <begin position="258"/>
        <end position="315"/>
    </location>
</feature>
<dbReference type="PANTHER" id="PTHR33744">
    <property type="entry name" value="CARBOHYDRATE DIACID REGULATOR"/>
    <property type="match status" value="1"/>
</dbReference>
<sequence>NAEQTEAARELGRQRARQGVPVEAVIGAYHIGYRELWNVLLARADAYGTGLGERLVRLVNLVWTWVSLVSSASADAHAETVRSQQAWQISIGHRFLDALRAGDDAAEETAFMARALGFDPDGTFQALCAPLSGPLERPEERIEPLRRRLEALPGIVRAAVRGTLLLIVAQDAASEAILATVHDVLPKTPLGIGLRREGLGGAVASIVDGELALAGMAPTQGTVFFEEEWLAATLFPQRRRLVPLLRHGPDMAVSYPHLADAVRAFAHNGFSVTASARALHVHPNTVKYRLDRWQALTGWDPRTHDGLTRSLLSLKLYGGSV</sequence>
<accession>A0ABW3CM62</accession>
<name>A0ABW3CM62_9ACTN</name>
<evidence type="ECO:0000256" key="1">
    <source>
        <dbReference type="ARBA" id="ARBA00006754"/>
    </source>
</evidence>
<evidence type="ECO:0000313" key="6">
    <source>
        <dbReference type="Proteomes" id="UP001597083"/>
    </source>
</evidence>
<proteinExistence type="inferred from homology"/>
<protein>
    <submittedName>
        <fullName evidence="5">PucR family transcriptional regulator</fullName>
    </submittedName>
</protein>
<gene>
    <name evidence="5" type="ORF">ACFQ07_25380</name>
</gene>
<feature type="domain" description="CdaR GGDEF-like" evidence="4">
    <location>
        <begin position="105"/>
        <end position="213"/>
    </location>
</feature>
<dbReference type="InterPro" id="IPR025751">
    <property type="entry name" value="RsbRD_N_dom"/>
</dbReference>
<dbReference type="EMBL" id="JBHTIR010003681">
    <property type="protein sequence ID" value="MFD0855599.1"/>
    <property type="molecule type" value="Genomic_DNA"/>
</dbReference>
<dbReference type="Gene3D" id="1.10.10.2840">
    <property type="entry name" value="PucR C-terminal helix-turn-helix domain"/>
    <property type="match status" value="1"/>
</dbReference>
<keyword evidence="6" id="KW-1185">Reference proteome</keyword>
<evidence type="ECO:0000259" key="4">
    <source>
        <dbReference type="Pfam" id="PF17853"/>
    </source>
</evidence>
<dbReference type="InterPro" id="IPR042070">
    <property type="entry name" value="PucR_C-HTH_sf"/>
</dbReference>
<dbReference type="InterPro" id="IPR051448">
    <property type="entry name" value="CdaR-like_regulators"/>
</dbReference>
<organism evidence="5 6">
    <name type="scientific">Actinomadura adrarensis</name>
    <dbReference type="NCBI Taxonomy" id="1819600"/>
    <lineage>
        <taxon>Bacteria</taxon>
        <taxon>Bacillati</taxon>
        <taxon>Actinomycetota</taxon>
        <taxon>Actinomycetes</taxon>
        <taxon>Streptosporangiales</taxon>
        <taxon>Thermomonosporaceae</taxon>
        <taxon>Actinomadura</taxon>
    </lineage>
</organism>